<comment type="caution">
    <text evidence="1">The sequence shown here is derived from an EMBL/GenBank/DDBJ whole genome shotgun (WGS) entry which is preliminary data.</text>
</comment>
<accession>A0AAN8LQ45</accession>
<reference evidence="1 2" key="1">
    <citation type="submission" date="2021-04" db="EMBL/GenBank/DDBJ databases">
        <authorList>
            <person name="De Guttry C."/>
            <person name="Zahm M."/>
            <person name="Klopp C."/>
            <person name="Cabau C."/>
            <person name="Louis A."/>
            <person name="Berthelot C."/>
            <person name="Parey E."/>
            <person name="Roest Crollius H."/>
            <person name="Montfort J."/>
            <person name="Robinson-Rechavi M."/>
            <person name="Bucao C."/>
            <person name="Bouchez O."/>
            <person name="Gislard M."/>
            <person name="Lluch J."/>
            <person name="Milhes M."/>
            <person name="Lampietro C."/>
            <person name="Lopez Roques C."/>
            <person name="Donnadieu C."/>
            <person name="Braasch I."/>
            <person name="Desvignes T."/>
            <person name="Postlethwait J."/>
            <person name="Bobe J."/>
            <person name="Wedekind C."/>
            <person name="Guiguen Y."/>
        </authorList>
    </citation>
    <scope>NUCLEOTIDE SEQUENCE [LARGE SCALE GENOMIC DNA]</scope>
    <source>
        <strain evidence="1">Cs_M1</strain>
        <tissue evidence="1">Blood</tissue>
    </source>
</reference>
<protein>
    <submittedName>
        <fullName evidence="1">Uncharacterized protein</fullName>
    </submittedName>
</protein>
<dbReference type="AlphaFoldDB" id="A0AAN8LQ45"/>
<keyword evidence="2" id="KW-1185">Reference proteome</keyword>
<sequence>MEGVSTVEEFSWAIFTLHGAGSCYGVADGHRRYECVTTSSTEDPLHTQHISTICVFRNGEKVLTNHVIVRASDVAVMWGHTDLCHPHSASTQAGPSSYTTLFILPQSRLDRRFIHKCLPHD</sequence>
<name>A0AAN8LQ45_9TELE</name>
<proteinExistence type="predicted"/>
<dbReference type="EMBL" id="JAGTTL010000013">
    <property type="protein sequence ID" value="KAK6313959.1"/>
    <property type="molecule type" value="Genomic_DNA"/>
</dbReference>
<dbReference type="Proteomes" id="UP001356427">
    <property type="component" value="Unassembled WGS sequence"/>
</dbReference>
<evidence type="ECO:0000313" key="2">
    <source>
        <dbReference type="Proteomes" id="UP001356427"/>
    </source>
</evidence>
<gene>
    <name evidence="1" type="ORF">J4Q44_G00154180</name>
</gene>
<organism evidence="1 2">
    <name type="scientific">Coregonus suidteri</name>
    <dbReference type="NCBI Taxonomy" id="861788"/>
    <lineage>
        <taxon>Eukaryota</taxon>
        <taxon>Metazoa</taxon>
        <taxon>Chordata</taxon>
        <taxon>Craniata</taxon>
        <taxon>Vertebrata</taxon>
        <taxon>Euteleostomi</taxon>
        <taxon>Actinopterygii</taxon>
        <taxon>Neopterygii</taxon>
        <taxon>Teleostei</taxon>
        <taxon>Protacanthopterygii</taxon>
        <taxon>Salmoniformes</taxon>
        <taxon>Salmonidae</taxon>
        <taxon>Coregoninae</taxon>
        <taxon>Coregonus</taxon>
    </lineage>
</organism>
<evidence type="ECO:0000313" key="1">
    <source>
        <dbReference type="EMBL" id="KAK6313959.1"/>
    </source>
</evidence>